<keyword evidence="3 6" id="KW-0812">Transmembrane</keyword>
<proteinExistence type="predicted"/>
<keyword evidence="5 6" id="KW-0472">Membrane</keyword>
<dbReference type="GeneID" id="37200632"/>
<evidence type="ECO:0000313" key="7">
    <source>
        <dbReference type="EMBL" id="RAL12564.1"/>
    </source>
</evidence>
<sequence>MSTPNAGGREEDPNGLALEKESGIDHVEVAQEVEEILGLRAFSTTASRLLSGLPYVLAAILALGSGWLGDRYHLRGPIIAVHQLITASGMLIAVYFKSNAARYCGALLGIGFLQFCVPGILTFPANNITTHSRQGVASTVCLIGGGIGGVVVSCAFLASDYEQSCKCRASV</sequence>
<gene>
    <name evidence="7" type="ORF">BO97DRAFT_414332</name>
</gene>
<reference evidence="7 8" key="1">
    <citation type="submission" date="2018-02" db="EMBL/GenBank/DDBJ databases">
        <title>The genomes of Aspergillus section Nigri reveals drivers in fungal speciation.</title>
        <authorList>
            <consortium name="DOE Joint Genome Institute"/>
            <person name="Vesth T.C."/>
            <person name="Nybo J."/>
            <person name="Theobald S."/>
            <person name="Brandl J."/>
            <person name="Frisvad J.C."/>
            <person name="Nielsen K.F."/>
            <person name="Lyhne E.K."/>
            <person name="Kogle M.E."/>
            <person name="Kuo A."/>
            <person name="Riley R."/>
            <person name="Clum A."/>
            <person name="Nolan M."/>
            <person name="Lipzen A."/>
            <person name="Salamov A."/>
            <person name="Henrissat B."/>
            <person name="Wiebenga A."/>
            <person name="De vries R.P."/>
            <person name="Grigoriev I.V."/>
            <person name="Mortensen U.H."/>
            <person name="Andersen M.R."/>
            <person name="Baker S.E."/>
        </authorList>
    </citation>
    <scope>NUCLEOTIDE SEQUENCE [LARGE SCALE GENOMIC DNA]</scope>
    <source>
        <strain evidence="7 8">CBS 101889</strain>
    </source>
</reference>
<feature type="transmembrane region" description="Helical" evidence="6">
    <location>
        <begin position="135"/>
        <end position="158"/>
    </location>
</feature>
<dbReference type="GO" id="GO:0022857">
    <property type="term" value="F:transmembrane transporter activity"/>
    <property type="evidence" value="ECO:0007669"/>
    <property type="project" value="TreeGrafter"/>
</dbReference>
<dbReference type="PANTHER" id="PTHR43791:SF3">
    <property type="entry name" value="MAJOR FACILITATOR SUPERFAMILY (MFS) PROFILE DOMAIN-CONTAINING PROTEIN"/>
    <property type="match status" value="1"/>
</dbReference>
<dbReference type="VEuPathDB" id="FungiDB:BO97DRAFT_414332"/>
<dbReference type="Proteomes" id="UP000248961">
    <property type="component" value="Unassembled WGS sequence"/>
</dbReference>
<evidence type="ECO:0000313" key="8">
    <source>
        <dbReference type="Proteomes" id="UP000248961"/>
    </source>
</evidence>
<accession>A0A395I1X4</accession>
<dbReference type="STRING" id="1450537.A0A395I1X4"/>
<dbReference type="PANTHER" id="PTHR43791">
    <property type="entry name" value="PERMEASE-RELATED"/>
    <property type="match status" value="1"/>
</dbReference>
<evidence type="ECO:0000256" key="1">
    <source>
        <dbReference type="ARBA" id="ARBA00004141"/>
    </source>
</evidence>
<dbReference type="SUPFAM" id="SSF103473">
    <property type="entry name" value="MFS general substrate transporter"/>
    <property type="match status" value="1"/>
</dbReference>
<dbReference type="AlphaFoldDB" id="A0A395I1X4"/>
<feature type="transmembrane region" description="Helical" evidence="6">
    <location>
        <begin position="49"/>
        <end position="68"/>
    </location>
</feature>
<protein>
    <recommendedName>
        <fullName evidence="9">Major facilitator superfamily (MFS) profile domain-containing protein</fullName>
    </recommendedName>
</protein>
<evidence type="ECO:0000256" key="6">
    <source>
        <dbReference type="SAM" id="Phobius"/>
    </source>
</evidence>
<evidence type="ECO:0000256" key="3">
    <source>
        <dbReference type="ARBA" id="ARBA00022692"/>
    </source>
</evidence>
<evidence type="ECO:0000256" key="4">
    <source>
        <dbReference type="ARBA" id="ARBA00022989"/>
    </source>
</evidence>
<dbReference type="EMBL" id="KZ824283">
    <property type="protein sequence ID" value="RAL12564.1"/>
    <property type="molecule type" value="Genomic_DNA"/>
</dbReference>
<feature type="transmembrane region" description="Helical" evidence="6">
    <location>
        <begin position="74"/>
        <end position="96"/>
    </location>
</feature>
<evidence type="ECO:0008006" key="9">
    <source>
        <dbReference type="Google" id="ProtNLM"/>
    </source>
</evidence>
<evidence type="ECO:0000256" key="5">
    <source>
        <dbReference type="ARBA" id="ARBA00023136"/>
    </source>
</evidence>
<evidence type="ECO:0000256" key="2">
    <source>
        <dbReference type="ARBA" id="ARBA00022448"/>
    </source>
</evidence>
<keyword evidence="8" id="KW-1185">Reference proteome</keyword>
<name>A0A395I1X4_ASPHC</name>
<keyword evidence="2" id="KW-0813">Transport</keyword>
<feature type="transmembrane region" description="Helical" evidence="6">
    <location>
        <begin position="103"/>
        <end position="123"/>
    </location>
</feature>
<dbReference type="Gene3D" id="1.20.1250.20">
    <property type="entry name" value="MFS general substrate transporter like domains"/>
    <property type="match status" value="1"/>
</dbReference>
<organism evidence="7 8">
    <name type="scientific">Aspergillus homomorphus (strain CBS 101889)</name>
    <dbReference type="NCBI Taxonomy" id="1450537"/>
    <lineage>
        <taxon>Eukaryota</taxon>
        <taxon>Fungi</taxon>
        <taxon>Dikarya</taxon>
        <taxon>Ascomycota</taxon>
        <taxon>Pezizomycotina</taxon>
        <taxon>Eurotiomycetes</taxon>
        <taxon>Eurotiomycetidae</taxon>
        <taxon>Eurotiales</taxon>
        <taxon>Aspergillaceae</taxon>
        <taxon>Aspergillus</taxon>
        <taxon>Aspergillus subgen. Circumdati</taxon>
    </lineage>
</organism>
<dbReference type="OrthoDB" id="3639251at2759"/>
<keyword evidence="4 6" id="KW-1133">Transmembrane helix</keyword>
<dbReference type="InterPro" id="IPR036259">
    <property type="entry name" value="MFS_trans_sf"/>
</dbReference>
<dbReference type="GO" id="GO:0016020">
    <property type="term" value="C:membrane"/>
    <property type="evidence" value="ECO:0007669"/>
    <property type="project" value="UniProtKB-SubCell"/>
</dbReference>
<dbReference type="RefSeq" id="XP_025551718.1">
    <property type="nucleotide sequence ID" value="XM_025696343.1"/>
</dbReference>
<comment type="subcellular location">
    <subcellularLocation>
        <location evidence="1">Membrane</location>
        <topology evidence="1">Multi-pass membrane protein</topology>
    </subcellularLocation>
</comment>